<dbReference type="Gene3D" id="1.10.3720.10">
    <property type="entry name" value="MetI-like"/>
    <property type="match status" value="1"/>
</dbReference>
<evidence type="ECO:0000259" key="9">
    <source>
        <dbReference type="PROSITE" id="PS50928"/>
    </source>
</evidence>
<accession>A0ABQ4C766</accession>
<evidence type="ECO:0000256" key="4">
    <source>
        <dbReference type="ARBA" id="ARBA00022692"/>
    </source>
</evidence>
<keyword evidence="11" id="KW-1185">Reference proteome</keyword>
<dbReference type="PANTHER" id="PTHR43744:SF12">
    <property type="entry name" value="ABC TRANSPORTER PERMEASE PROTEIN MG189-RELATED"/>
    <property type="match status" value="1"/>
</dbReference>
<dbReference type="PANTHER" id="PTHR43744">
    <property type="entry name" value="ABC TRANSPORTER PERMEASE PROTEIN MG189-RELATED-RELATED"/>
    <property type="match status" value="1"/>
</dbReference>
<evidence type="ECO:0000313" key="10">
    <source>
        <dbReference type="EMBL" id="GIF58628.1"/>
    </source>
</evidence>
<feature type="compositionally biased region" description="Basic residues" evidence="8">
    <location>
        <begin position="11"/>
        <end position="23"/>
    </location>
</feature>
<keyword evidence="2 7" id="KW-0813">Transport</keyword>
<gene>
    <name evidence="10" type="ORF">Air01nite_47230</name>
</gene>
<keyword evidence="3" id="KW-1003">Cell membrane</keyword>
<evidence type="ECO:0000256" key="1">
    <source>
        <dbReference type="ARBA" id="ARBA00004651"/>
    </source>
</evidence>
<proteinExistence type="inferred from homology"/>
<protein>
    <submittedName>
        <fullName evidence="10">Sugar ABC transporter permease</fullName>
    </submittedName>
</protein>
<evidence type="ECO:0000256" key="6">
    <source>
        <dbReference type="ARBA" id="ARBA00023136"/>
    </source>
</evidence>
<feature type="compositionally biased region" description="Pro residues" evidence="8">
    <location>
        <begin position="1"/>
        <end position="10"/>
    </location>
</feature>
<dbReference type="Pfam" id="PF00528">
    <property type="entry name" value="BPD_transp_1"/>
    <property type="match status" value="1"/>
</dbReference>
<dbReference type="Proteomes" id="UP000624325">
    <property type="component" value="Unassembled WGS sequence"/>
</dbReference>
<feature type="transmembrane region" description="Helical" evidence="7">
    <location>
        <begin position="262"/>
        <end position="283"/>
    </location>
</feature>
<feature type="transmembrane region" description="Helical" evidence="7">
    <location>
        <begin position="162"/>
        <end position="184"/>
    </location>
</feature>
<evidence type="ECO:0000256" key="7">
    <source>
        <dbReference type="RuleBase" id="RU363032"/>
    </source>
</evidence>
<comment type="similarity">
    <text evidence="7">Belongs to the binding-protein-dependent transport system permease family.</text>
</comment>
<reference evidence="10 11" key="1">
    <citation type="submission" date="2021-01" db="EMBL/GenBank/DDBJ databases">
        <title>Whole genome shotgun sequence of Asanoa iriomotensis NBRC 100142.</title>
        <authorList>
            <person name="Komaki H."/>
            <person name="Tamura T."/>
        </authorList>
    </citation>
    <scope>NUCLEOTIDE SEQUENCE [LARGE SCALE GENOMIC DNA]</scope>
    <source>
        <strain evidence="10 11">NBRC 100142</strain>
    </source>
</reference>
<feature type="transmembrane region" description="Helical" evidence="7">
    <location>
        <begin position="205"/>
        <end position="230"/>
    </location>
</feature>
<sequence length="298" mass="32709">MATTLAPPPHRVSHTSSPRRRRLRRSFRRRPGKLTYLMLTAIAFFSFFPLYWSVVVASQDNSALGKVPPPMLLGGNLWFNLKRAFTMVPFEQALINSFIVSGAITISVVLFSTLAGFAFAKLRFRGRNILLLSIIATMMVPTTLGIIPLYMLMAKIEWTGTIYAVIVPAMVNGFGVFFMTQYLSEAVPTELLEAGRVDGCSTIRLFWHVVLPAARPAAAVLGMLTFLTAWNDFFWPLVVLTPEDPTVQVVLSTLSAGRITDYSLSLTGALIAILPLLVVFVLLGKQIIGGIMQGAVKG</sequence>
<comment type="caution">
    <text evidence="10">The sequence shown here is derived from an EMBL/GenBank/DDBJ whole genome shotgun (WGS) entry which is preliminary data.</text>
</comment>
<feature type="transmembrane region" description="Helical" evidence="7">
    <location>
        <begin position="34"/>
        <end position="52"/>
    </location>
</feature>
<keyword evidence="5 7" id="KW-1133">Transmembrane helix</keyword>
<name>A0ABQ4C766_9ACTN</name>
<evidence type="ECO:0000256" key="5">
    <source>
        <dbReference type="ARBA" id="ARBA00022989"/>
    </source>
</evidence>
<dbReference type="CDD" id="cd06261">
    <property type="entry name" value="TM_PBP2"/>
    <property type="match status" value="1"/>
</dbReference>
<dbReference type="EMBL" id="BONC01000035">
    <property type="protein sequence ID" value="GIF58628.1"/>
    <property type="molecule type" value="Genomic_DNA"/>
</dbReference>
<feature type="transmembrane region" description="Helical" evidence="7">
    <location>
        <begin position="93"/>
        <end position="117"/>
    </location>
</feature>
<evidence type="ECO:0000313" key="11">
    <source>
        <dbReference type="Proteomes" id="UP000624325"/>
    </source>
</evidence>
<dbReference type="PROSITE" id="PS50928">
    <property type="entry name" value="ABC_TM1"/>
    <property type="match status" value="1"/>
</dbReference>
<dbReference type="InterPro" id="IPR000515">
    <property type="entry name" value="MetI-like"/>
</dbReference>
<organism evidence="10 11">
    <name type="scientific">Asanoa iriomotensis</name>
    <dbReference type="NCBI Taxonomy" id="234613"/>
    <lineage>
        <taxon>Bacteria</taxon>
        <taxon>Bacillati</taxon>
        <taxon>Actinomycetota</taxon>
        <taxon>Actinomycetes</taxon>
        <taxon>Micromonosporales</taxon>
        <taxon>Micromonosporaceae</taxon>
        <taxon>Asanoa</taxon>
    </lineage>
</organism>
<dbReference type="SUPFAM" id="SSF161098">
    <property type="entry name" value="MetI-like"/>
    <property type="match status" value="1"/>
</dbReference>
<evidence type="ECO:0000256" key="3">
    <source>
        <dbReference type="ARBA" id="ARBA00022475"/>
    </source>
</evidence>
<evidence type="ECO:0000256" key="2">
    <source>
        <dbReference type="ARBA" id="ARBA00022448"/>
    </source>
</evidence>
<feature type="domain" description="ABC transmembrane type-1" evidence="9">
    <location>
        <begin position="94"/>
        <end position="283"/>
    </location>
</feature>
<comment type="subcellular location">
    <subcellularLocation>
        <location evidence="1 7">Cell membrane</location>
        <topology evidence="1 7">Multi-pass membrane protein</topology>
    </subcellularLocation>
</comment>
<evidence type="ECO:0000256" key="8">
    <source>
        <dbReference type="SAM" id="MobiDB-lite"/>
    </source>
</evidence>
<feature type="transmembrane region" description="Helical" evidence="7">
    <location>
        <begin position="129"/>
        <end position="150"/>
    </location>
</feature>
<keyword evidence="4 7" id="KW-0812">Transmembrane</keyword>
<dbReference type="InterPro" id="IPR035906">
    <property type="entry name" value="MetI-like_sf"/>
</dbReference>
<feature type="region of interest" description="Disordered" evidence="8">
    <location>
        <begin position="1"/>
        <end position="23"/>
    </location>
</feature>
<keyword evidence="6 7" id="KW-0472">Membrane</keyword>